<dbReference type="Proteomes" id="UP000016922">
    <property type="component" value="Unassembled WGS sequence"/>
</dbReference>
<dbReference type="Pfam" id="PF05368">
    <property type="entry name" value="NmrA"/>
    <property type="match status" value="1"/>
</dbReference>
<dbReference type="SUPFAM" id="SSF51735">
    <property type="entry name" value="NAD(P)-binding Rossmann-fold domains"/>
    <property type="match status" value="1"/>
</dbReference>
<name>S3DTW5_GLAL2</name>
<protein>
    <submittedName>
        <fullName evidence="4">NAD(P)-binding Rossmann-fold containing protein</fullName>
    </submittedName>
</protein>
<evidence type="ECO:0000256" key="2">
    <source>
        <dbReference type="ARBA" id="ARBA00023002"/>
    </source>
</evidence>
<accession>S3DTW5</accession>
<proteinExistence type="predicted"/>
<dbReference type="KEGG" id="glz:GLAREA_11080"/>
<dbReference type="RefSeq" id="XP_008077460.1">
    <property type="nucleotide sequence ID" value="XM_008079269.1"/>
</dbReference>
<gene>
    <name evidence="4" type="ORF">GLAREA_11080</name>
</gene>
<dbReference type="InterPro" id="IPR036291">
    <property type="entry name" value="NAD(P)-bd_dom_sf"/>
</dbReference>
<keyword evidence="1" id="KW-0521">NADP</keyword>
<feature type="domain" description="NmrA-like" evidence="3">
    <location>
        <begin position="2"/>
        <end position="236"/>
    </location>
</feature>
<dbReference type="PANTHER" id="PTHR47706:SF9">
    <property type="entry name" value="NMRA-LIKE DOMAIN-CONTAINING PROTEIN-RELATED"/>
    <property type="match status" value="1"/>
</dbReference>
<dbReference type="GO" id="GO:0016491">
    <property type="term" value="F:oxidoreductase activity"/>
    <property type="evidence" value="ECO:0007669"/>
    <property type="project" value="UniProtKB-KW"/>
</dbReference>
<dbReference type="InterPro" id="IPR051609">
    <property type="entry name" value="NmrA/Isoflavone_reductase-like"/>
</dbReference>
<dbReference type="EMBL" id="KE145354">
    <property type="protein sequence ID" value="EPE35381.1"/>
    <property type="molecule type" value="Genomic_DNA"/>
</dbReference>
<organism evidence="4 5">
    <name type="scientific">Glarea lozoyensis (strain ATCC 20868 / MF5171)</name>
    <dbReference type="NCBI Taxonomy" id="1116229"/>
    <lineage>
        <taxon>Eukaryota</taxon>
        <taxon>Fungi</taxon>
        <taxon>Dikarya</taxon>
        <taxon>Ascomycota</taxon>
        <taxon>Pezizomycotina</taxon>
        <taxon>Leotiomycetes</taxon>
        <taxon>Helotiales</taxon>
        <taxon>Helotiaceae</taxon>
        <taxon>Glarea</taxon>
    </lineage>
</organism>
<reference evidence="4 5" key="1">
    <citation type="journal article" date="2013" name="BMC Genomics">
        <title>Genomics-driven discovery of the pneumocandin biosynthetic gene cluster in the fungus Glarea lozoyensis.</title>
        <authorList>
            <person name="Chen L."/>
            <person name="Yue Q."/>
            <person name="Zhang X."/>
            <person name="Xiang M."/>
            <person name="Wang C."/>
            <person name="Li S."/>
            <person name="Che Y."/>
            <person name="Ortiz-Lopez F.J."/>
            <person name="Bills G.F."/>
            <person name="Liu X."/>
            <person name="An Z."/>
        </authorList>
    </citation>
    <scope>NUCLEOTIDE SEQUENCE [LARGE SCALE GENOMIC DNA]</scope>
    <source>
        <strain evidence="5">ATCC 20868 / MF5171</strain>
    </source>
</reference>
<dbReference type="OrthoDB" id="419598at2759"/>
<keyword evidence="2" id="KW-0560">Oxidoreductase</keyword>
<keyword evidence="5" id="KW-1185">Reference proteome</keyword>
<dbReference type="Gene3D" id="3.40.50.720">
    <property type="entry name" value="NAD(P)-binding Rossmann-like Domain"/>
    <property type="match status" value="1"/>
</dbReference>
<evidence type="ECO:0000313" key="5">
    <source>
        <dbReference type="Proteomes" id="UP000016922"/>
    </source>
</evidence>
<evidence type="ECO:0000256" key="1">
    <source>
        <dbReference type="ARBA" id="ARBA00022857"/>
    </source>
</evidence>
<evidence type="ECO:0000313" key="4">
    <source>
        <dbReference type="EMBL" id="EPE35381.1"/>
    </source>
</evidence>
<dbReference type="OMA" id="IFIASSW"/>
<dbReference type="AlphaFoldDB" id="S3DTW5"/>
<dbReference type="eggNOG" id="ENOG502SNJP">
    <property type="taxonomic scope" value="Eukaryota"/>
</dbReference>
<sequence length="305" mass="33706">MLILIAGISGSFGQLLAKVALSRGLSVRGFGRNPTTLNPDIFSQLESFVQSANYYDIPALKKAVSGVDVVINAYAPTPVLDLDGHLLLLRAAERADVKIFIASSWSRDWTNIQFGDFEHYNNHKAFQHQVANTSPIKPVYIINGIFADLLWSPYGPGAFEAGEKPRMKYWGDHGKTDKHPWIAQADAAEWTIDILLHGEGVQAGKGGIFKIQTGNTTIEELAAVYENVCGTKVELVREGSVGELESKLVEMRKLPAPLAYFGWMSEAAALVASKGLWEMKRVDRLTQFRTPMPLGRWLKEKMSTA</sequence>
<dbReference type="PANTHER" id="PTHR47706">
    <property type="entry name" value="NMRA-LIKE FAMILY PROTEIN"/>
    <property type="match status" value="1"/>
</dbReference>
<dbReference type="InterPro" id="IPR008030">
    <property type="entry name" value="NmrA-like"/>
</dbReference>
<dbReference type="HOGENOM" id="CLU_079104_0_0_1"/>
<evidence type="ECO:0000259" key="3">
    <source>
        <dbReference type="Pfam" id="PF05368"/>
    </source>
</evidence>
<dbReference type="GeneID" id="19470122"/>